<organism evidence="1 2">
    <name type="scientific">Mucilaginibacter gotjawali</name>
    <dbReference type="NCBI Taxonomy" id="1550579"/>
    <lineage>
        <taxon>Bacteria</taxon>
        <taxon>Pseudomonadati</taxon>
        <taxon>Bacteroidota</taxon>
        <taxon>Sphingobacteriia</taxon>
        <taxon>Sphingobacteriales</taxon>
        <taxon>Sphingobacteriaceae</taxon>
        <taxon>Mucilaginibacter</taxon>
    </lineage>
</organism>
<dbReference type="AlphaFoldDB" id="A0A110B4A1"/>
<dbReference type="EMBL" id="AP017313">
    <property type="protein sequence ID" value="BAU55737.1"/>
    <property type="molecule type" value="Genomic_DNA"/>
</dbReference>
<dbReference type="GO" id="GO:0016787">
    <property type="term" value="F:hydrolase activity"/>
    <property type="evidence" value="ECO:0007669"/>
    <property type="project" value="UniProtKB-KW"/>
</dbReference>
<evidence type="ECO:0000313" key="2">
    <source>
        <dbReference type="Proteomes" id="UP000218263"/>
    </source>
</evidence>
<name>A0A110B4A1_9SPHI</name>
<sequence>MTFFYEGQVLWAQIDANQHMRHTAYGDFGAQARLGLLEYLGLTPAVLYGHKVGPVLFREELIYLREIGINEHIKVTCEIIKSRPDGSRWSMRQELYRGDGVKAAIIVADGAWIDMEKRKLAILPPDLIDLFKHAPKSHDYIEEPNKPVIS</sequence>
<dbReference type="InterPro" id="IPR029069">
    <property type="entry name" value="HotDog_dom_sf"/>
</dbReference>
<dbReference type="SUPFAM" id="SSF54637">
    <property type="entry name" value="Thioesterase/thiol ester dehydrase-isomerase"/>
    <property type="match status" value="1"/>
</dbReference>
<protein>
    <submittedName>
        <fullName evidence="1">Uncharacterized protein</fullName>
    </submittedName>
</protein>
<dbReference type="Proteomes" id="UP000218263">
    <property type="component" value="Chromosome"/>
</dbReference>
<accession>A0A110B4A1</accession>
<evidence type="ECO:0000313" key="1">
    <source>
        <dbReference type="EMBL" id="BAU55737.1"/>
    </source>
</evidence>
<gene>
    <name evidence="1" type="ORF">MgSA37_03929</name>
</gene>
<dbReference type="RefSeq" id="WP_096354171.1">
    <property type="nucleotide sequence ID" value="NZ_AP017313.1"/>
</dbReference>
<dbReference type="KEGG" id="mgot:MgSA37_03929"/>
<keyword evidence="2" id="KW-1185">Reference proteome</keyword>
<dbReference type="Gene3D" id="3.10.129.10">
    <property type="entry name" value="Hotdog Thioesterase"/>
    <property type="match status" value="1"/>
</dbReference>
<proteinExistence type="predicted"/>
<dbReference type="CDD" id="cd00586">
    <property type="entry name" value="4HBT"/>
    <property type="match status" value="1"/>
</dbReference>
<dbReference type="Pfam" id="PF13279">
    <property type="entry name" value="4HBT_2"/>
    <property type="match status" value="1"/>
</dbReference>
<reference evidence="1 2" key="1">
    <citation type="submission" date="2015-12" db="EMBL/GenBank/DDBJ databases">
        <title>Genome sequence of Mucilaginibacter gotjawali.</title>
        <authorList>
            <person name="Lee J.S."/>
            <person name="Lee K.C."/>
            <person name="Kim K.K."/>
            <person name="Lee B.W."/>
        </authorList>
    </citation>
    <scope>NUCLEOTIDE SEQUENCE [LARGE SCALE GENOMIC DNA]</scope>
    <source>
        <strain evidence="1 2">SA3-7</strain>
    </source>
</reference>
<dbReference type="OrthoDB" id="760345at2"/>